<keyword evidence="2" id="KW-0285">Flavoprotein</keyword>
<evidence type="ECO:0000256" key="6">
    <source>
        <dbReference type="ARBA" id="ARBA00023033"/>
    </source>
</evidence>
<accession>A0A7I7YNQ3</accession>
<dbReference type="InterPro" id="IPR013107">
    <property type="entry name" value="Acyl-CoA_DH_C"/>
</dbReference>
<evidence type="ECO:0000256" key="7">
    <source>
        <dbReference type="ARBA" id="ARBA00034307"/>
    </source>
</evidence>
<dbReference type="RefSeq" id="WP_232066522.1">
    <property type="nucleotide sequence ID" value="NZ_AP022614.1"/>
</dbReference>
<name>A0A7I7YNQ3_9MYCO</name>
<evidence type="ECO:0000256" key="3">
    <source>
        <dbReference type="ARBA" id="ARBA00022643"/>
    </source>
</evidence>
<evidence type="ECO:0000313" key="17">
    <source>
        <dbReference type="EMBL" id="BBZ43319.1"/>
    </source>
</evidence>
<evidence type="ECO:0000256" key="4">
    <source>
        <dbReference type="ARBA" id="ARBA00022741"/>
    </source>
</evidence>
<dbReference type="PANTHER" id="PTHR43884">
    <property type="entry name" value="ACYL-COA DEHYDROGENASE"/>
    <property type="match status" value="1"/>
</dbReference>
<feature type="domain" description="Acyl-CoA oxidase/dehydrogenase middle" evidence="14">
    <location>
        <begin position="137"/>
        <end position="221"/>
    </location>
</feature>
<evidence type="ECO:0000256" key="1">
    <source>
        <dbReference type="ARBA" id="ARBA00004496"/>
    </source>
</evidence>
<dbReference type="InterPro" id="IPR013786">
    <property type="entry name" value="AcylCoA_DH/ox_N"/>
</dbReference>
<dbReference type="AlphaFoldDB" id="A0A7I7YNQ3"/>
<dbReference type="SUPFAM" id="SSF56645">
    <property type="entry name" value="Acyl-CoA dehydrogenase NM domain-like"/>
    <property type="match status" value="1"/>
</dbReference>
<protein>
    <recommendedName>
        <fullName evidence="10">Dibenzothiophene monooxygenase</fullName>
        <ecNumber evidence="9">1.14.14.21</ecNumber>
    </recommendedName>
</protein>
<dbReference type="InterPro" id="IPR006091">
    <property type="entry name" value="Acyl-CoA_Oxase/DH_mid-dom"/>
</dbReference>
<keyword evidence="5" id="KW-0560">Oxidoreductase</keyword>
<dbReference type="InterPro" id="IPR009100">
    <property type="entry name" value="AcylCoA_DH/oxidase_NM_dom_sf"/>
</dbReference>
<reference evidence="17 18" key="1">
    <citation type="journal article" date="2019" name="Emerg. Microbes Infect.">
        <title>Comprehensive subspecies identification of 175 nontuberculous mycobacteria species based on 7547 genomic profiles.</title>
        <authorList>
            <person name="Matsumoto Y."/>
            <person name="Kinjo T."/>
            <person name="Motooka D."/>
            <person name="Nabeya D."/>
            <person name="Jung N."/>
            <person name="Uechi K."/>
            <person name="Horii T."/>
            <person name="Iida T."/>
            <person name="Fujita J."/>
            <person name="Nakamura S."/>
        </authorList>
    </citation>
    <scope>NUCLEOTIDE SEQUENCE [LARGE SCALE GENOMIC DNA]</scope>
    <source>
        <strain evidence="17 18">JCM 14742</strain>
    </source>
</reference>
<dbReference type="SUPFAM" id="SSF47203">
    <property type="entry name" value="Acyl-CoA dehydrogenase C-terminal domain-like"/>
    <property type="match status" value="1"/>
</dbReference>
<dbReference type="GO" id="GO:0050660">
    <property type="term" value="F:flavin adenine dinucleotide binding"/>
    <property type="evidence" value="ECO:0007669"/>
    <property type="project" value="InterPro"/>
</dbReference>
<dbReference type="InterPro" id="IPR036250">
    <property type="entry name" value="AcylCo_DH-like_C"/>
</dbReference>
<evidence type="ECO:0000256" key="8">
    <source>
        <dbReference type="ARBA" id="ARBA00034317"/>
    </source>
</evidence>
<dbReference type="EMBL" id="AP022614">
    <property type="protein sequence ID" value="BBZ43319.1"/>
    <property type="molecule type" value="Genomic_DNA"/>
</dbReference>
<dbReference type="PIRSF" id="PIRSF016578">
    <property type="entry name" value="HsaA"/>
    <property type="match status" value="1"/>
</dbReference>
<comment type="similarity">
    <text evidence="8">Belongs to the DszC flavin monooxygenase family.</text>
</comment>
<dbReference type="PANTHER" id="PTHR43884:SF12">
    <property type="entry name" value="ISOVALERYL-COA DEHYDROGENASE, MITOCHONDRIAL-RELATED"/>
    <property type="match status" value="1"/>
</dbReference>
<evidence type="ECO:0000259" key="14">
    <source>
        <dbReference type="Pfam" id="PF02770"/>
    </source>
</evidence>
<dbReference type="GO" id="GO:0005737">
    <property type="term" value="C:cytoplasm"/>
    <property type="evidence" value="ECO:0007669"/>
    <property type="project" value="UniProtKB-SubCell"/>
</dbReference>
<evidence type="ECO:0000256" key="13">
    <source>
        <dbReference type="ARBA" id="ARBA00049456"/>
    </source>
</evidence>
<dbReference type="GO" id="GO:0008470">
    <property type="term" value="F:3-methylbutanoyl-CoA dehydrogenase activity"/>
    <property type="evidence" value="ECO:0007669"/>
    <property type="project" value="TreeGrafter"/>
</dbReference>
<evidence type="ECO:0000256" key="10">
    <source>
        <dbReference type="ARBA" id="ARBA00034345"/>
    </source>
</evidence>
<dbReference type="Pfam" id="PF02770">
    <property type="entry name" value="Acyl-CoA_dh_M"/>
    <property type="match status" value="1"/>
</dbReference>
<dbReference type="Pfam" id="PF02771">
    <property type="entry name" value="Acyl-CoA_dh_N"/>
    <property type="match status" value="1"/>
</dbReference>
<dbReference type="Proteomes" id="UP000467105">
    <property type="component" value="Chromosome"/>
</dbReference>
<keyword evidence="3" id="KW-0288">FMN</keyword>
<comment type="pathway">
    <text evidence="7">Sulfur metabolism; dibenzothiophene degradation.</text>
</comment>
<feature type="domain" description="Acyl-CoA dehydrogenase C-terminal" evidence="16">
    <location>
        <begin position="247"/>
        <end position="385"/>
    </location>
</feature>
<keyword evidence="6" id="KW-0503">Monooxygenase</keyword>
<dbReference type="Gene3D" id="1.20.140.10">
    <property type="entry name" value="Butyryl-CoA Dehydrogenase, subunit A, domain 3"/>
    <property type="match status" value="1"/>
</dbReference>
<dbReference type="Pfam" id="PF08028">
    <property type="entry name" value="Acyl-CoA_dh_2"/>
    <property type="match status" value="1"/>
</dbReference>
<dbReference type="EC" id="1.14.14.21" evidence="9"/>
<comment type="catalytic activity">
    <reaction evidence="13">
        <text>dibenzothiophene + 2 FMNH2 + 2 O2 = dibenzothiophene 5,5-dioxide + 2 FMN + 2 H2O + 2 H(+)</text>
        <dbReference type="Rhea" id="RHEA:49072"/>
        <dbReference type="ChEBI" id="CHEBI:15377"/>
        <dbReference type="ChEBI" id="CHEBI:15378"/>
        <dbReference type="ChEBI" id="CHEBI:15379"/>
        <dbReference type="ChEBI" id="CHEBI:23681"/>
        <dbReference type="ChEBI" id="CHEBI:57618"/>
        <dbReference type="ChEBI" id="CHEBI:58210"/>
        <dbReference type="ChEBI" id="CHEBI:90356"/>
        <dbReference type="EC" id="1.14.14.21"/>
    </reaction>
</comment>
<dbReference type="Gene3D" id="1.10.540.10">
    <property type="entry name" value="Acyl-CoA dehydrogenase/oxidase, N-terminal domain"/>
    <property type="match status" value="1"/>
</dbReference>
<organism evidence="17 18">
    <name type="scientific">Mycobacterium parmense</name>
    <dbReference type="NCBI Taxonomy" id="185642"/>
    <lineage>
        <taxon>Bacteria</taxon>
        <taxon>Bacillati</taxon>
        <taxon>Actinomycetota</taxon>
        <taxon>Actinomycetes</taxon>
        <taxon>Mycobacteriales</taxon>
        <taxon>Mycobacteriaceae</taxon>
        <taxon>Mycobacterium</taxon>
        <taxon>Mycobacterium simiae complex</taxon>
    </lineage>
</organism>
<comment type="catalytic activity">
    <reaction evidence="11">
        <text>dibenzothiophene + FMNH2 + O2 = dibenzothiophene 5-oxide + FMN + H2O + H(+)</text>
        <dbReference type="Rhea" id="RHEA:49076"/>
        <dbReference type="ChEBI" id="CHEBI:15377"/>
        <dbReference type="ChEBI" id="CHEBI:15378"/>
        <dbReference type="ChEBI" id="CHEBI:15379"/>
        <dbReference type="ChEBI" id="CHEBI:23681"/>
        <dbReference type="ChEBI" id="CHEBI:23683"/>
        <dbReference type="ChEBI" id="CHEBI:57618"/>
        <dbReference type="ChEBI" id="CHEBI:58210"/>
    </reaction>
</comment>
<dbReference type="InterPro" id="IPR037069">
    <property type="entry name" value="AcylCoA_DH/ox_N_sf"/>
</dbReference>
<dbReference type="GO" id="GO:0006552">
    <property type="term" value="P:L-leucine catabolic process"/>
    <property type="evidence" value="ECO:0007669"/>
    <property type="project" value="TreeGrafter"/>
</dbReference>
<feature type="domain" description="Acyl-CoA dehydrogenase/oxidase N-terminal" evidence="15">
    <location>
        <begin position="26"/>
        <end position="127"/>
    </location>
</feature>
<evidence type="ECO:0000256" key="12">
    <source>
        <dbReference type="ARBA" id="ARBA00048445"/>
    </source>
</evidence>
<evidence type="ECO:0000259" key="16">
    <source>
        <dbReference type="Pfam" id="PF08028"/>
    </source>
</evidence>
<evidence type="ECO:0000259" key="15">
    <source>
        <dbReference type="Pfam" id="PF02771"/>
    </source>
</evidence>
<evidence type="ECO:0000256" key="5">
    <source>
        <dbReference type="ARBA" id="ARBA00023002"/>
    </source>
</evidence>
<evidence type="ECO:0000256" key="11">
    <source>
        <dbReference type="ARBA" id="ARBA00047859"/>
    </source>
</evidence>
<sequence>MSLTTAKMAGSANVPTPLRDHSAAVGVAEEFAAAVKPGAADRDRVGAVPRAELADFDRSGLAAITVPVGQGGGGLGPRTLADVIRVIAAADPALAQIPQGHFLAVDVLRLLGTPYQRDRILPAVVEGGRIAPVAAERGGRHAQDLKTRLVEDAPGWRLEGVKYYCTGAITSRWLAATALDPDDRLVLVFLDRGAPGVTITEDWAAMGQRATVSGTTTFDGVRVDSQLVVPYGTAFAGPQLLGARTQLVHAAIEAGIAEGALADAGDFVRTRSRPFFEAVRSGKVSAAADDPFILREFGKLATQTRAAVQLLCWAADVLEDIGLHPADADAAARGSIAVAQAKAFASDVAVDVASQLFAVTGTSGTDRRFALDRHWRNARTHSVHDPVHWKYHHVGAWEIAGVAPPNHPQI</sequence>
<evidence type="ECO:0000256" key="9">
    <source>
        <dbReference type="ARBA" id="ARBA00034328"/>
    </source>
</evidence>
<keyword evidence="4" id="KW-0547">Nucleotide-binding</keyword>
<comment type="catalytic activity">
    <reaction evidence="12">
        <text>dibenzothiophene 5-oxide + FMNH2 + O2 = dibenzothiophene 5,5-dioxide + FMN + H2O + H(+)</text>
        <dbReference type="Rhea" id="RHEA:49080"/>
        <dbReference type="ChEBI" id="CHEBI:15377"/>
        <dbReference type="ChEBI" id="CHEBI:15378"/>
        <dbReference type="ChEBI" id="CHEBI:15379"/>
        <dbReference type="ChEBI" id="CHEBI:23683"/>
        <dbReference type="ChEBI" id="CHEBI:57618"/>
        <dbReference type="ChEBI" id="CHEBI:58210"/>
        <dbReference type="ChEBI" id="CHEBI:90356"/>
    </reaction>
</comment>
<comment type="subcellular location">
    <subcellularLocation>
        <location evidence="1">Cytoplasm</location>
    </subcellularLocation>
</comment>
<evidence type="ECO:0000256" key="2">
    <source>
        <dbReference type="ARBA" id="ARBA00022630"/>
    </source>
</evidence>
<dbReference type="GO" id="GO:0004497">
    <property type="term" value="F:monooxygenase activity"/>
    <property type="evidence" value="ECO:0007669"/>
    <property type="project" value="UniProtKB-KW"/>
</dbReference>
<evidence type="ECO:0000313" key="18">
    <source>
        <dbReference type="Proteomes" id="UP000467105"/>
    </source>
</evidence>
<gene>
    <name evidence="17" type="ORF">MPRM_06000</name>
</gene>
<proteinExistence type="inferred from homology"/>
<dbReference type="InterPro" id="IPR046373">
    <property type="entry name" value="Acyl-CoA_Oxase/DH_mid-dom_sf"/>
</dbReference>
<dbReference type="Gene3D" id="2.40.110.10">
    <property type="entry name" value="Butyryl-CoA Dehydrogenase, subunit A, domain 2"/>
    <property type="match status" value="1"/>
</dbReference>
<keyword evidence="18" id="KW-1185">Reference proteome</keyword>